<dbReference type="Gene3D" id="3.40.50.1820">
    <property type="entry name" value="alpha/beta hydrolase"/>
    <property type="match status" value="1"/>
</dbReference>
<dbReference type="InterPro" id="IPR029058">
    <property type="entry name" value="AB_hydrolase_fold"/>
</dbReference>
<name>A0A7W8YCV9_9MICC</name>
<dbReference type="GO" id="GO:0016020">
    <property type="term" value="C:membrane"/>
    <property type="evidence" value="ECO:0007669"/>
    <property type="project" value="TreeGrafter"/>
</dbReference>
<dbReference type="InterPro" id="IPR050266">
    <property type="entry name" value="AB_hydrolase_sf"/>
</dbReference>
<keyword evidence="3" id="KW-1185">Reference proteome</keyword>
<dbReference type="AlphaFoldDB" id="A0A7W8YCV9"/>
<protein>
    <submittedName>
        <fullName evidence="2">Pimeloyl-ACP methyl ester carboxylesterase</fullName>
    </submittedName>
</protein>
<dbReference type="PRINTS" id="PR00111">
    <property type="entry name" value="ABHYDROLASE"/>
</dbReference>
<dbReference type="Pfam" id="PF00561">
    <property type="entry name" value="Abhydrolase_1"/>
    <property type="match status" value="1"/>
</dbReference>
<gene>
    <name evidence="2" type="ORF">BKA12_002269</name>
</gene>
<sequence>MSDVVNPHDGTTIRYDAAGSGPEVILLHGSALSRVMWRGLGYVSGLSDYRTLRIDLRGHGRSGKPHEQEAYRMDRFVEDVLAVMDAESVDTATVMGYSLGGRLAFALAEAAPDRVSSLVSLGGSPRKQDGQYERVFFKGYLETLKAGDIDGFADKTGVDPATRAAFVANDPLALAALFEYTELNDVGVSDDALAHMDIPALLMAGTRDEPRFSEAREAASIMPNAEFVALEGRTHGQTLFPNDEILNAVLPFLDQVWRR</sequence>
<proteinExistence type="predicted"/>
<accession>A0A7W8YCV9</accession>
<dbReference type="GO" id="GO:0003824">
    <property type="term" value="F:catalytic activity"/>
    <property type="evidence" value="ECO:0007669"/>
    <property type="project" value="UniProtKB-ARBA"/>
</dbReference>
<dbReference type="PANTHER" id="PTHR43798:SF33">
    <property type="entry name" value="HYDROLASE, PUTATIVE (AFU_ORTHOLOGUE AFUA_2G14860)-RELATED"/>
    <property type="match status" value="1"/>
</dbReference>
<dbReference type="Proteomes" id="UP000523863">
    <property type="component" value="Unassembled WGS sequence"/>
</dbReference>
<dbReference type="SUPFAM" id="SSF53474">
    <property type="entry name" value="alpha/beta-Hydrolases"/>
    <property type="match status" value="1"/>
</dbReference>
<feature type="domain" description="AB hydrolase-1" evidence="1">
    <location>
        <begin position="24"/>
        <end position="137"/>
    </location>
</feature>
<dbReference type="InterPro" id="IPR000073">
    <property type="entry name" value="AB_hydrolase_1"/>
</dbReference>
<dbReference type="EMBL" id="JACHBL010000001">
    <property type="protein sequence ID" value="MBB5599189.1"/>
    <property type="molecule type" value="Genomic_DNA"/>
</dbReference>
<dbReference type="RefSeq" id="WP_183643944.1">
    <property type="nucleotide sequence ID" value="NZ_JACHBL010000001.1"/>
</dbReference>
<comment type="caution">
    <text evidence="2">The sequence shown here is derived from an EMBL/GenBank/DDBJ whole genome shotgun (WGS) entry which is preliminary data.</text>
</comment>
<organism evidence="2 3">
    <name type="scientific">Neomicrococcus lactis</name>
    <dbReference type="NCBI Taxonomy" id="732241"/>
    <lineage>
        <taxon>Bacteria</taxon>
        <taxon>Bacillati</taxon>
        <taxon>Actinomycetota</taxon>
        <taxon>Actinomycetes</taxon>
        <taxon>Micrococcales</taxon>
        <taxon>Micrococcaceae</taxon>
        <taxon>Neomicrococcus</taxon>
    </lineage>
</organism>
<evidence type="ECO:0000313" key="3">
    <source>
        <dbReference type="Proteomes" id="UP000523863"/>
    </source>
</evidence>
<dbReference type="PANTHER" id="PTHR43798">
    <property type="entry name" value="MONOACYLGLYCEROL LIPASE"/>
    <property type="match status" value="1"/>
</dbReference>
<evidence type="ECO:0000259" key="1">
    <source>
        <dbReference type="Pfam" id="PF00561"/>
    </source>
</evidence>
<reference evidence="2 3" key="1">
    <citation type="submission" date="2020-08" db="EMBL/GenBank/DDBJ databases">
        <title>Sequencing the genomes of 1000 actinobacteria strains.</title>
        <authorList>
            <person name="Klenk H.-P."/>
        </authorList>
    </citation>
    <scope>NUCLEOTIDE SEQUENCE [LARGE SCALE GENOMIC DNA]</scope>
    <source>
        <strain evidence="2 3">DSM 23694</strain>
    </source>
</reference>
<evidence type="ECO:0000313" key="2">
    <source>
        <dbReference type="EMBL" id="MBB5599189.1"/>
    </source>
</evidence>